<dbReference type="Gene3D" id="3.20.20.100">
    <property type="entry name" value="NADP-dependent oxidoreductase domain"/>
    <property type="match status" value="1"/>
</dbReference>
<evidence type="ECO:0000259" key="2">
    <source>
        <dbReference type="Pfam" id="PF00248"/>
    </source>
</evidence>
<gene>
    <name evidence="3" type="ORF">C8Q71DRAFT_371496</name>
</gene>
<dbReference type="EMBL" id="JADCUA010000032">
    <property type="protein sequence ID" value="KAH9830267.1"/>
    <property type="molecule type" value="Genomic_DNA"/>
</dbReference>
<dbReference type="RefSeq" id="XP_047773589.1">
    <property type="nucleotide sequence ID" value="XM_047918131.1"/>
</dbReference>
<dbReference type="Pfam" id="PF00248">
    <property type="entry name" value="Aldo_ket_red"/>
    <property type="match status" value="1"/>
</dbReference>
<evidence type="ECO:0000313" key="4">
    <source>
        <dbReference type="Proteomes" id="UP000814176"/>
    </source>
</evidence>
<evidence type="ECO:0000256" key="1">
    <source>
        <dbReference type="ARBA" id="ARBA00023002"/>
    </source>
</evidence>
<comment type="caution">
    <text evidence="3">The sequence shown here is derived from an EMBL/GenBank/DDBJ whole genome shotgun (WGS) entry which is preliminary data.</text>
</comment>
<name>A0ABQ8K0W5_9APHY</name>
<dbReference type="GeneID" id="71998863"/>
<organism evidence="3 4">
    <name type="scientific">Rhodofomes roseus</name>
    <dbReference type="NCBI Taxonomy" id="34475"/>
    <lineage>
        <taxon>Eukaryota</taxon>
        <taxon>Fungi</taxon>
        <taxon>Dikarya</taxon>
        <taxon>Basidiomycota</taxon>
        <taxon>Agaricomycotina</taxon>
        <taxon>Agaricomycetes</taxon>
        <taxon>Polyporales</taxon>
        <taxon>Rhodofomes</taxon>
    </lineage>
</organism>
<dbReference type="Proteomes" id="UP000814176">
    <property type="component" value="Unassembled WGS sequence"/>
</dbReference>
<keyword evidence="1" id="KW-0560">Oxidoreductase</keyword>
<proteinExistence type="predicted"/>
<reference evidence="3 4" key="1">
    <citation type="journal article" date="2021" name="Environ. Microbiol.">
        <title>Gene family expansions and transcriptome signatures uncover fungal adaptations to wood decay.</title>
        <authorList>
            <person name="Hage H."/>
            <person name="Miyauchi S."/>
            <person name="Viragh M."/>
            <person name="Drula E."/>
            <person name="Min B."/>
            <person name="Chaduli D."/>
            <person name="Navarro D."/>
            <person name="Favel A."/>
            <person name="Norest M."/>
            <person name="Lesage-Meessen L."/>
            <person name="Balint B."/>
            <person name="Merenyi Z."/>
            <person name="de Eugenio L."/>
            <person name="Morin E."/>
            <person name="Martinez A.T."/>
            <person name="Baldrian P."/>
            <person name="Stursova M."/>
            <person name="Martinez M.J."/>
            <person name="Novotny C."/>
            <person name="Magnuson J.K."/>
            <person name="Spatafora J.W."/>
            <person name="Maurice S."/>
            <person name="Pangilinan J."/>
            <person name="Andreopoulos W."/>
            <person name="LaButti K."/>
            <person name="Hundley H."/>
            <person name="Na H."/>
            <person name="Kuo A."/>
            <person name="Barry K."/>
            <person name="Lipzen A."/>
            <person name="Henrissat B."/>
            <person name="Riley R."/>
            <person name="Ahrendt S."/>
            <person name="Nagy L.G."/>
            <person name="Grigoriev I.V."/>
            <person name="Martin F."/>
            <person name="Rosso M.N."/>
        </authorList>
    </citation>
    <scope>NUCLEOTIDE SEQUENCE [LARGE SCALE GENOMIC DNA]</scope>
    <source>
        <strain evidence="3 4">CIRM-BRFM 1785</strain>
    </source>
</reference>
<accession>A0ABQ8K0W5</accession>
<dbReference type="InterPro" id="IPR036812">
    <property type="entry name" value="NAD(P)_OxRdtase_dom_sf"/>
</dbReference>
<dbReference type="InterPro" id="IPR050791">
    <property type="entry name" value="Aldo-Keto_reductase"/>
</dbReference>
<dbReference type="SUPFAM" id="SSF51430">
    <property type="entry name" value="NAD(P)-linked oxidoreductase"/>
    <property type="match status" value="1"/>
</dbReference>
<sequence length="350" mass="38729">MALSKYPTRQLGVGGPHVSTIALGVLSLAGFYGKSNEDKVMDVLTAAADRGITFWDTADIYGTTERTIGSWFTQTGRRSEIFLSTKFGAVMPADLDKRGPTSTPSYIRQQLENSLKELRTDYIDLIYQHRVDPKVPIEVVLETLRPFVESGRIRYIGFSECSIDHLRRAKAFPGIGEKVIACQMEFSPFERGIETSGFVAAARDASVGITAYSALGRGLITGRYTSHRDFGEGDIRGFFLPWLSAENLSKNLPLVEKFRQVAKKYGATPGQAALAWILAEHPDFIPVISTKSVEHLEENAKAAEVVLSPEDVKELRTAVDATPMHGSRYPDFYLKMLGLDSIPLSEWKGE</sequence>
<dbReference type="PANTHER" id="PTHR43625:SF40">
    <property type="entry name" value="ALDO-KETO REDUCTASE YAKC [NADP(+)]"/>
    <property type="match status" value="1"/>
</dbReference>
<protein>
    <submittedName>
        <fullName evidence="3">NADP-dependent oxidoreductase domain-containing protein</fullName>
    </submittedName>
</protein>
<feature type="domain" description="NADP-dependent oxidoreductase" evidence="2">
    <location>
        <begin position="21"/>
        <end position="318"/>
    </location>
</feature>
<evidence type="ECO:0000313" key="3">
    <source>
        <dbReference type="EMBL" id="KAH9830267.1"/>
    </source>
</evidence>
<dbReference type="PANTHER" id="PTHR43625">
    <property type="entry name" value="AFLATOXIN B1 ALDEHYDE REDUCTASE"/>
    <property type="match status" value="1"/>
</dbReference>
<keyword evidence="4" id="KW-1185">Reference proteome</keyword>
<dbReference type="InterPro" id="IPR023210">
    <property type="entry name" value="NADP_OxRdtase_dom"/>
</dbReference>